<dbReference type="RefSeq" id="XP_041159438.1">
    <property type="nucleotide sequence ID" value="XM_041310875.1"/>
</dbReference>
<protein>
    <recommendedName>
        <fullName evidence="6">PHD-type domain-containing protein</fullName>
    </recommendedName>
</protein>
<reference evidence="7" key="1">
    <citation type="journal article" date="2020" name="New Phytol.">
        <title>Comparative genomics reveals dynamic genome evolution in host specialist ectomycorrhizal fungi.</title>
        <authorList>
            <person name="Lofgren L.A."/>
            <person name="Nguyen N.H."/>
            <person name="Vilgalys R."/>
            <person name="Ruytinx J."/>
            <person name="Liao H.L."/>
            <person name="Branco S."/>
            <person name="Kuo A."/>
            <person name="LaButti K."/>
            <person name="Lipzen A."/>
            <person name="Andreopoulos W."/>
            <person name="Pangilinan J."/>
            <person name="Riley R."/>
            <person name="Hundley H."/>
            <person name="Na H."/>
            <person name="Barry K."/>
            <person name="Grigoriev I.V."/>
            <person name="Stajich J.E."/>
            <person name="Kennedy P.G."/>
        </authorList>
    </citation>
    <scope>NUCLEOTIDE SEQUENCE</scope>
    <source>
        <strain evidence="7">S12</strain>
    </source>
</reference>
<evidence type="ECO:0000256" key="1">
    <source>
        <dbReference type="ARBA" id="ARBA00022723"/>
    </source>
</evidence>
<dbReference type="InterPro" id="IPR019786">
    <property type="entry name" value="Zinc_finger_PHD-type_CS"/>
</dbReference>
<evidence type="ECO:0000313" key="7">
    <source>
        <dbReference type="EMBL" id="KAG1792901.1"/>
    </source>
</evidence>
<dbReference type="SMART" id="SM00249">
    <property type="entry name" value="PHD"/>
    <property type="match status" value="1"/>
</dbReference>
<evidence type="ECO:0000256" key="4">
    <source>
        <dbReference type="PROSITE-ProRule" id="PRU00146"/>
    </source>
</evidence>
<gene>
    <name evidence="7" type="ORF">HD556DRAFT_527086</name>
</gene>
<dbReference type="Proteomes" id="UP000719766">
    <property type="component" value="Unassembled WGS sequence"/>
</dbReference>
<evidence type="ECO:0000313" key="8">
    <source>
        <dbReference type="Proteomes" id="UP000719766"/>
    </source>
</evidence>
<keyword evidence="2 4" id="KW-0863">Zinc-finger</keyword>
<dbReference type="GeneID" id="64604639"/>
<dbReference type="InterPro" id="IPR011011">
    <property type="entry name" value="Znf_FYVE_PHD"/>
</dbReference>
<dbReference type="InterPro" id="IPR013083">
    <property type="entry name" value="Znf_RING/FYVE/PHD"/>
</dbReference>
<keyword evidence="1" id="KW-0479">Metal-binding</keyword>
<dbReference type="PROSITE" id="PS50016">
    <property type="entry name" value="ZF_PHD_2"/>
    <property type="match status" value="1"/>
</dbReference>
<evidence type="ECO:0000256" key="5">
    <source>
        <dbReference type="SAM" id="MobiDB-lite"/>
    </source>
</evidence>
<feature type="compositionally biased region" description="Basic and acidic residues" evidence="5">
    <location>
        <begin position="107"/>
        <end position="117"/>
    </location>
</feature>
<dbReference type="PROSITE" id="PS01359">
    <property type="entry name" value="ZF_PHD_1"/>
    <property type="match status" value="1"/>
</dbReference>
<feature type="compositionally biased region" description="Polar residues" evidence="5">
    <location>
        <begin position="150"/>
        <end position="167"/>
    </location>
</feature>
<dbReference type="AlphaFoldDB" id="A0A9P7DGT6"/>
<comment type="caution">
    <text evidence="7">The sequence shown here is derived from an EMBL/GenBank/DDBJ whole genome shotgun (WGS) entry which is preliminary data.</text>
</comment>
<dbReference type="OrthoDB" id="10033786at2759"/>
<dbReference type="SUPFAM" id="SSF57903">
    <property type="entry name" value="FYVE/PHD zinc finger"/>
    <property type="match status" value="1"/>
</dbReference>
<feature type="region of interest" description="Disordered" evidence="5">
    <location>
        <begin position="326"/>
        <end position="365"/>
    </location>
</feature>
<dbReference type="InterPro" id="IPR019787">
    <property type="entry name" value="Znf_PHD-finger"/>
</dbReference>
<keyword evidence="3" id="KW-0862">Zinc</keyword>
<dbReference type="InterPro" id="IPR001965">
    <property type="entry name" value="Znf_PHD"/>
</dbReference>
<evidence type="ECO:0000256" key="3">
    <source>
        <dbReference type="ARBA" id="ARBA00022833"/>
    </source>
</evidence>
<feature type="region of interest" description="Disordered" evidence="5">
    <location>
        <begin position="77"/>
        <end position="96"/>
    </location>
</feature>
<feature type="compositionally biased region" description="Polar residues" evidence="5">
    <location>
        <begin position="355"/>
        <end position="365"/>
    </location>
</feature>
<name>A0A9P7DGT6_9AGAM</name>
<dbReference type="GO" id="GO:0008270">
    <property type="term" value="F:zinc ion binding"/>
    <property type="evidence" value="ECO:0007669"/>
    <property type="project" value="UniProtKB-KW"/>
</dbReference>
<dbReference type="Gene3D" id="3.30.40.10">
    <property type="entry name" value="Zinc/RING finger domain, C3HC4 (zinc finger)"/>
    <property type="match status" value="1"/>
</dbReference>
<feature type="region of interest" description="Disordered" evidence="5">
    <location>
        <begin position="141"/>
        <end position="167"/>
    </location>
</feature>
<dbReference type="EMBL" id="JABBWE010000033">
    <property type="protein sequence ID" value="KAG1792901.1"/>
    <property type="molecule type" value="Genomic_DNA"/>
</dbReference>
<sequence length="469" mass="52509">MSCHRCSQSTSTPANFLLRCRSCNKYWHHRCHPPPLESDELLKLIRSQNAGDRENGLDSWKCKRCKKNQAAQIIGKTAVQSLKPRPDDNQQPQPSFQAQTSLGLSLLKDKGKTDPKIVTRVGGPAGPSIEATTHILHTAERTQHNDRGSQHQQQGNHPGSQMRSLDKLPTTTVKRLQVKRVLQVEHLDGPKADCDYPNKTELCPDQPAVPLKYARAPDGKKVVSSGHPPRLEQLEDVKYVNPSRIKKRTAKKEDTPPSRSVTLFSERVYSPFTSLPVQDEEHIHYDSVVKSPRGNGQEVGIHTDAPPRLPVGHGDIQMKDVSDDIYEPPVPQFSGSTLVSSSSRTSSEQQGGGSVTQEGHQTIQQQGVVQLRHQLEGQSSLKQIPKAEAEPLLGPDWLKARYSVANDSWRSFCDPHRQMYGVSRRKKLTTKFLGDPVQSLATTNREPLWFFSCHDWIQQTQAHSCLETR</sequence>
<proteinExistence type="predicted"/>
<evidence type="ECO:0000259" key="6">
    <source>
        <dbReference type="PROSITE" id="PS50016"/>
    </source>
</evidence>
<organism evidence="7 8">
    <name type="scientific">Suillus plorans</name>
    <dbReference type="NCBI Taxonomy" id="116603"/>
    <lineage>
        <taxon>Eukaryota</taxon>
        <taxon>Fungi</taxon>
        <taxon>Dikarya</taxon>
        <taxon>Basidiomycota</taxon>
        <taxon>Agaricomycotina</taxon>
        <taxon>Agaricomycetes</taxon>
        <taxon>Agaricomycetidae</taxon>
        <taxon>Boletales</taxon>
        <taxon>Suillineae</taxon>
        <taxon>Suillaceae</taxon>
        <taxon>Suillus</taxon>
    </lineage>
</organism>
<feature type="domain" description="PHD-type" evidence="6">
    <location>
        <begin position="1"/>
        <end position="68"/>
    </location>
</feature>
<keyword evidence="8" id="KW-1185">Reference proteome</keyword>
<feature type="region of interest" description="Disordered" evidence="5">
    <location>
        <begin position="106"/>
        <end position="129"/>
    </location>
</feature>
<evidence type="ECO:0000256" key="2">
    <source>
        <dbReference type="ARBA" id="ARBA00022771"/>
    </source>
</evidence>
<feature type="compositionally biased region" description="Low complexity" evidence="5">
    <location>
        <begin position="334"/>
        <end position="349"/>
    </location>
</feature>
<accession>A0A9P7DGT6</accession>